<dbReference type="GO" id="GO:0005886">
    <property type="term" value="C:plasma membrane"/>
    <property type="evidence" value="ECO:0007669"/>
    <property type="project" value="TreeGrafter"/>
</dbReference>
<sequence>MSRSLLHKSSVVNAWCLPFPGADRSVIQRSQRYLFEEEKQRPVQVQAYVAFKSFLTVLVVILMGGVFGLLARSKFGRKLLLKYPGIFSGGTVSHEGPSEDSMKNTHFSITLFGEGWKDKLAEPTDQHTQPPNKTVIVKVTDCYSSIDMLTLAWVTSHTLLGNKSHSWVTSRNQLGNK</sequence>
<reference evidence="2" key="1">
    <citation type="submission" date="2020-11" db="EMBL/GenBank/DDBJ databases">
        <authorList>
            <person name="Tran Van P."/>
        </authorList>
    </citation>
    <scope>NUCLEOTIDE SEQUENCE</scope>
</reference>
<dbReference type="EMBL" id="OE857725">
    <property type="protein sequence ID" value="CAD7616923.1"/>
    <property type="molecule type" value="Genomic_DNA"/>
</dbReference>
<dbReference type="AlphaFoldDB" id="A0A7R9K9W5"/>
<proteinExistence type="predicted"/>
<keyword evidence="1" id="KW-0812">Transmembrane</keyword>
<gene>
    <name evidence="2" type="ORF">TGEB3V08_LOCUS11815</name>
</gene>
<keyword evidence="1" id="KW-0472">Membrane</keyword>
<dbReference type="GO" id="GO:0009247">
    <property type="term" value="P:glycolipid biosynthetic process"/>
    <property type="evidence" value="ECO:0007669"/>
    <property type="project" value="TreeGrafter"/>
</dbReference>
<dbReference type="PANTHER" id="PTHR12286:SF5">
    <property type="entry name" value="SACCHAROPINE DEHYDROGENASE-LIKE OXIDOREDUCTASE"/>
    <property type="match status" value="1"/>
</dbReference>
<protein>
    <submittedName>
        <fullName evidence="2">Uncharacterized protein</fullName>
    </submittedName>
</protein>
<evidence type="ECO:0000313" key="2">
    <source>
        <dbReference type="EMBL" id="CAD7616923.1"/>
    </source>
</evidence>
<dbReference type="PANTHER" id="PTHR12286">
    <property type="entry name" value="SACCHAROPINE DEHYDROGENASE-LIKE OXIDOREDUCTASE"/>
    <property type="match status" value="1"/>
</dbReference>
<organism evidence="2">
    <name type="scientific">Timema genevievae</name>
    <name type="common">Walking stick</name>
    <dbReference type="NCBI Taxonomy" id="629358"/>
    <lineage>
        <taxon>Eukaryota</taxon>
        <taxon>Metazoa</taxon>
        <taxon>Ecdysozoa</taxon>
        <taxon>Arthropoda</taxon>
        <taxon>Hexapoda</taxon>
        <taxon>Insecta</taxon>
        <taxon>Pterygota</taxon>
        <taxon>Neoptera</taxon>
        <taxon>Polyneoptera</taxon>
        <taxon>Phasmatodea</taxon>
        <taxon>Timematodea</taxon>
        <taxon>Timematoidea</taxon>
        <taxon>Timematidae</taxon>
        <taxon>Timema</taxon>
    </lineage>
</organism>
<dbReference type="GO" id="GO:0005811">
    <property type="term" value="C:lipid droplet"/>
    <property type="evidence" value="ECO:0007669"/>
    <property type="project" value="TreeGrafter"/>
</dbReference>
<keyword evidence="1" id="KW-1133">Transmembrane helix</keyword>
<dbReference type="GO" id="GO:0005739">
    <property type="term" value="C:mitochondrion"/>
    <property type="evidence" value="ECO:0007669"/>
    <property type="project" value="TreeGrafter"/>
</dbReference>
<dbReference type="InterPro" id="IPR051276">
    <property type="entry name" value="Saccharopine_DH-like_oxidrdct"/>
</dbReference>
<feature type="transmembrane region" description="Helical" evidence="1">
    <location>
        <begin position="49"/>
        <end position="71"/>
    </location>
</feature>
<name>A0A7R9K9W5_TIMGE</name>
<accession>A0A7R9K9W5</accession>
<evidence type="ECO:0000256" key="1">
    <source>
        <dbReference type="SAM" id="Phobius"/>
    </source>
</evidence>